<dbReference type="AlphaFoldDB" id="A0A1Y1XM98"/>
<evidence type="ECO:0000313" key="3">
    <source>
        <dbReference type="EMBL" id="ORX86868.1"/>
    </source>
</evidence>
<dbReference type="Pfam" id="PF12697">
    <property type="entry name" value="Abhydrolase_6"/>
    <property type="match status" value="1"/>
</dbReference>
<sequence length="421" mass="47521">MPTGHFVFKDPTFEFEFIRLLGYAPFDGADIAECVATALRITDGDFESWYREWCDTAQQVKAQGMAASRHGDEVGARNAFLRASNYYRSAEFFLHGNPTDPRVVATWQLSVDAFRLALGFFKTNVELVEIPYENTTLPGYLFYSSDYHKGKNEARPLLIHHGGFDSIQEECYFMSAAGAISRGYHTLIFEGPGQGGVLRKQNIRFRPDWEAVVTPVVDWALKREEIDPLKIALMGTSLGGFLAVRAAAFEYRLAACISIDGFYDFWEVGKAKMPAAFMSLWETGMLSDSMVSSLVAGICKYSPSLRWEIAHTLYSFGVENFADAVTEIKRYNLKDGVAEKVRCPTLITGAEKSIYYTPESQNRPIYDHLTCKQKTYMLFAEEDAGGVHCKMGGLLLCHQKCFEWLDKQLDIKRATRELINN</sequence>
<dbReference type="Proteomes" id="UP000193498">
    <property type="component" value="Unassembled WGS sequence"/>
</dbReference>
<evidence type="ECO:0000313" key="4">
    <source>
        <dbReference type="Proteomes" id="UP000193498"/>
    </source>
</evidence>
<proteinExistence type="inferred from homology"/>
<dbReference type="Gene3D" id="1.20.1440.110">
    <property type="entry name" value="acylaminoacyl peptidase"/>
    <property type="match status" value="1"/>
</dbReference>
<keyword evidence="3" id="KW-0378">Hydrolase</keyword>
<dbReference type="STRING" id="1314790.A0A1Y1XM98"/>
<protein>
    <submittedName>
        <fullName evidence="3">Alpha/beta-hydrolase</fullName>
    </submittedName>
</protein>
<feature type="domain" description="AB hydrolase-1" evidence="2">
    <location>
        <begin position="157"/>
        <end position="282"/>
    </location>
</feature>
<dbReference type="InterPro" id="IPR000073">
    <property type="entry name" value="AB_hydrolase_1"/>
</dbReference>
<dbReference type="GO" id="GO:0016787">
    <property type="term" value="F:hydrolase activity"/>
    <property type="evidence" value="ECO:0007669"/>
    <property type="project" value="UniProtKB-KW"/>
</dbReference>
<name>A0A1Y1XM98_9FUNG</name>
<keyword evidence="4" id="KW-1185">Reference proteome</keyword>
<dbReference type="InterPro" id="IPR050261">
    <property type="entry name" value="FrsA_esterase"/>
</dbReference>
<gene>
    <name evidence="3" type="ORF">K493DRAFT_237745</name>
</gene>
<comment type="similarity">
    <text evidence="1">Belongs to the AB hydrolase superfamily. FUS2 hydrolase family.</text>
</comment>
<dbReference type="OrthoDB" id="249703at2759"/>
<evidence type="ECO:0000256" key="1">
    <source>
        <dbReference type="ARBA" id="ARBA00038115"/>
    </source>
</evidence>
<dbReference type="InterPro" id="IPR029058">
    <property type="entry name" value="AB_hydrolase_fold"/>
</dbReference>
<dbReference type="InParanoid" id="A0A1Y1XM98"/>
<comment type="caution">
    <text evidence="3">The sequence shown here is derived from an EMBL/GenBank/DDBJ whole genome shotgun (WGS) entry which is preliminary data.</text>
</comment>
<reference evidence="3 4" key="1">
    <citation type="submission" date="2016-07" db="EMBL/GenBank/DDBJ databases">
        <title>Pervasive Adenine N6-methylation of Active Genes in Fungi.</title>
        <authorList>
            <consortium name="DOE Joint Genome Institute"/>
            <person name="Mondo S.J."/>
            <person name="Dannebaum R.O."/>
            <person name="Kuo R.C."/>
            <person name="Labutti K."/>
            <person name="Haridas S."/>
            <person name="Kuo A."/>
            <person name="Salamov A."/>
            <person name="Ahrendt S.R."/>
            <person name="Lipzen A."/>
            <person name="Sullivan W."/>
            <person name="Andreopoulos W.B."/>
            <person name="Clum A."/>
            <person name="Lindquist E."/>
            <person name="Daum C."/>
            <person name="Ramamoorthy G.K."/>
            <person name="Gryganskyi A."/>
            <person name="Culley D."/>
            <person name="Magnuson J.K."/>
            <person name="James T.Y."/>
            <person name="O'Malley M.A."/>
            <person name="Stajich J.E."/>
            <person name="Spatafora J.W."/>
            <person name="Visel A."/>
            <person name="Grigoriev I.V."/>
        </authorList>
    </citation>
    <scope>NUCLEOTIDE SEQUENCE [LARGE SCALE GENOMIC DNA]</scope>
    <source>
        <strain evidence="3 4">CBS 931.73</strain>
    </source>
</reference>
<accession>A0A1Y1XM98</accession>
<dbReference type="SUPFAM" id="SSF53474">
    <property type="entry name" value="alpha/beta-Hydrolases"/>
    <property type="match status" value="1"/>
</dbReference>
<dbReference type="PANTHER" id="PTHR22946:SF12">
    <property type="entry name" value="CONIDIAL PIGMENT BIOSYNTHESIS PROTEIN AYG1 (AFU_ORTHOLOGUE AFUA_2G17550)"/>
    <property type="match status" value="1"/>
</dbReference>
<dbReference type="PANTHER" id="PTHR22946">
    <property type="entry name" value="DIENELACTONE HYDROLASE DOMAIN-CONTAINING PROTEIN-RELATED"/>
    <property type="match status" value="1"/>
</dbReference>
<evidence type="ECO:0000259" key="2">
    <source>
        <dbReference type="Pfam" id="PF12697"/>
    </source>
</evidence>
<organism evidence="3 4">
    <name type="scientific">Basidiobolus meristosporus CBS 931.73</name>
    <dbReference type="NCBI Taxonomy" id="1314790"/>
    <lineage>
        <taxon>Eukaryota</taxon>
        <taxon>Fungi</taxon>
        <taxon>Fungi incertae sedis</taxon>
        <taxon>Zoopagomycota</taxon>
        <taxon>Entomophthoromycotina</taxon>
        <taxon>Basidiobolomycetes</taxon>
        <taxon>Basidiobolales</taxon>
        <taxon>Basidiobolaceae</taxon>
        <taxon>Basidiobolus</taxon>
    </lineage>
</organism>
<dbReference type="Gene3D" id="3.40.50.1820">
    <property type="entry name" value="alpha/beta hydrolase"/>
    <property type="match status" value="1"/>
</dbReference>
<dbReference type="EMBL" id="MCFE01000562">
    <property type="protein sequence ID" value="ORX86868.1"/>
    <property type="molecule type" value="Genomic_DNA"/>
</dbReference>